<dbReference type="AlphaFoldDB" id="A0A6J6BGK0"/>
<sequence>MGRAGCVQNRAVTVENKVVLSAHRVDVDNCRTELDGSGCQQGKTCLVLPRVKRRGIDDDDSVKITSRELGDGAIRAPQIFTNQKSRQHTTHFQHESSVTGDEHAFFVKNGIVRKMTLGIRCHNPSLVQNRERVVRSCATKLCFRGFGEVTHDDDRIAKSVRRESSGERVYSGLGLADEIGA</sequence>
<organism evidence="1">
    <name type="scientific">freshwater metagenome</name>
    <dbReference type="NCBI Taxonomy" id="449393"/>
    <lineage>
        <taxon>unclassified sequences</taxon>
        <taxon>metagenomes</taxon>
        <taxon>ecological metagenomes</taxon>
    </lineage>
</organism>
<dbReference type="EMBL" id="CAEZSG010000072">
    <property type="protein sequence ID" value="CAB4537553.1"/>
    <property type="molecule type" value="Genomic_DNA"/>
</dbReference>
<evidence type="ECO:0000313" key="1">
    <source>
        <dbReference type="EMBL" id="CAB4537553.1"/>
    </source>
</evidence>
<accession>A0A6J6BGK0</accession>
<gene>
    <name evidence="1" type="ORF">UFOPK1413_00562</name>
</gene>
<name>A0A6J6BGK0_9ZZZZ</name>
<proteinExistence type="predicted"/>
<reference evidence="1" key="1">
    <citation type="submission" date="2020-05" db="EMBL/GenBank/DDBJ databases">
        <authorList>
            <person name="Chiriac C."/>
            <person name="Salcher M."/>
            <person name="Ghai R."/>
            <person name="Kavagutti S V."/>
        </authorList>
    </citation>
    <scope>NUCLEOTIDE SEQUENCE</scope>
</reference>
<protein>
    <submittedName>
        <fullName evidence="1">Unannotated protein</fullName>
    </submittedName>
</protein>